<proteinExistence type="predicted"/>
<comment type="caution">
    <text evidence="2">The sequence shown here is derived from an EMBL/GenBank/DDBJ whole genome shotgun (WGS) entry which is preliminary data.</text>
</comment>
<dbReference type="EMBL" id="SPQC01000078">
    <property type="protein sequence ID" value="TFU19598.1"/>
    <property type="molecule type" value="Genomic_DNA"/>
</dbReference>
<sequence length="290" mass="32984">MTETLDWETAWLPRYPYATDDLSQGIWRQKRDEAMGRRYIEANPQALTNLLVVDIDDGIALQKAIWCINYPPNWVVENPANGHAHALWVLANPIPRTEMAHYKPIAYAHAITEGLRISLNGDKGYSGLLTKNPLHSDWETYPLTTAPYTLDELKTALEIDGCMPSKRWRKTKRRYATGLGRNCTIFDSARLWAYREVRNHFGNPEGLAQAVTAHVHGLNDEFKTPLPEREAEQIAASIVRWIVTESRLWNDGPAVYEATFTAIQSARGRKGGVKSGKVRATKARERKWFL</sequence>
<gene>
    <name evidence="2" type="ORF">E4U03_12295</name>
</gene>
<dbReference type="RefSeq" id="WP_135014010.1">
    <property type="nucleotide sequence ID" value="NZ_JADGLK010000078.1"/>
</dbReference>
<dbReference type="OrthoDB" id="5445431at2"/>
<evidence type="ECO:0000313" key="2">
    <source>
        <dbReference type="EMBL" id="TFU19598.1"/>
    </source>
</evidence>
<organism evidence="2 3">
    <name type="scientific">Rothia nasimurium</name>
    <dbReference type="NCBI Taxonomy" id="85336"/>
    <lineage>
        <taxon>Bacteria</taxon>
        <taxon>Bacillati</taxon>
        <taxon>Actinomycetota</taxon>
        <taxon>Actinomycetes</taxon>
        <taxon>Micrococcales</taxon>
        <taxon>Micrococcaceae</taxon>
        <taxon>Rothia</taxon>
    </lineage>
</organism>
<dbReference type="Gene3D" id="1.10.340.50">
    <property type="match status" value="1"/>
</dbReference>
<dbReference type="Pfam" id="PF03090">
    <property type="entry name" value="Replicase"/>
    <property type="match status" value="1"/>
</dbReference>
<evidence type="ECO:0000259" key="1">
    <source>
        <dbReference type="Pfam" id="PF08708"/>
    </source>
</evidence>
<dbReference type="InterPro" id="IPR014820">
    <property type="entry name" value="PriCT_1"/>
</dbReference>
<reference evidence="2 3" key="1">
    <citation type="submission" date="2019-03" db="EMBL/GenBank/DDBJ databases">
        <title>Diversity of the mouse oral microbiome.</title>
        <authorList>
            <person name="Joseph S."/>
            <person name="Aduse-Opoku J."/>
            <person name="Curtis M."/>
            <person name="Wade W."/>
            <person name="Hashim A."/>
        </authorList>
    </citation>
    <scope>NUCLEOTIDE SEQUENCE [LARGE SCALE GENOMIC DNA]</scope>
    <source>
        <strain evidence="3">irhom_31</strain>
    </source>
</reference>
<dbReference type="Pfam" id="PF08708">
    <property type="entry name" value="PriCT_1"/>
    <property type="match status" value="1"/>
</dbReference>
<dbReference type="AlphaFoldDB" id="A0A4Y9F1L3"/>
<accession>A0A4Y9F1L3</accession>
<dbReference type="InterPro" id="IPR004322">
    <property type="entry name" value="Plasmid_replicase_bac"/>
</dbReference>
<evidence type="ECO:0000313" key="3">
    <source>
        <dbReference type="Proteomes" id="UP000297951"/>
    </source>
</evidence>
<dbReference type="Proteomes" id="UP000297951">
    <property type="component" value="Unassembled WGS sequence"/>
</dbReference>
<protein>
    <recommendedName>
        <fullName evidence="1">Primase C-terminal 1 domain-containing protein</fullName>
    </recommendedName>
</protein>
<name>A0A4Y9F1L3_9MICC</name>
<feature type="domain" description="Primase C-terminal 1" evidence="1">
    <location>
        <begin position="179"/>
        <end position="241"/>
    </location>
</feature>